<evidence type="ECO:0000313" key="2">
    <source>
        <dbReference type="Proteomes" id="UP000034349"/>
    </source>
</evidence>
<gene>
    <name evidence="1" type="ORF">UR23_C0011G0002</name>
</gene>
<dbReference type="PATRIC" id="fig|1618475.3.peg.173"/>
<proteinExistence type="predicted"/>
<dbReference type="EMBL" id="LBOK01000011">
    <property type="protein sequence ID" value="KKP36864.1"/>
    <property type="molecule type" value="Genomic_DNA"/>
</dbReference>
<reference evidence="1 2" key="1">
    <citation type="journal article" date="2015" name="Nature">
        <title>rRNA introns, odd ribosomes, and small enigmatic genomes across a large radiation of phyla.</title>
        <authorList>
            <person name="Brown C.T."/>
            <person name="Hug L.A."/>
            <person name="Thomas B.C."/>
            <person name="Sharon I."/>
            <person name="Castelle C.J."/>
            <person name="Singh A."/>
            <person name="Wilkins M.J."/>
            <person name="Williams K.H."/>
            <person name="Banfield J.F."/>
        </authorList>
    </citation>
    <scope>NUCLEOTIDE SEQUENCE [LARGE SCALE GENOMIC DNA]</scope>
</reference>
<accession>A0A0F9YZC5</accession>
<name>A0A0F9YZC5_9BACT</name>
<dbReference type="Proteomes" id="UP000034349">
    <property type="component" value="Unassembled WGS sequence"/>
</dbReference>
<organism evidence="1 2">
    <name type="scientific">Candidatus Roizmanbacteria bacterium GW2011_GWA2_32_13</name>
    <dbReference type="NCBI Taxonomy" id="1618475"/>
    <lineage>
        <taxon>Bacteria</taxon>
        <taxon>Candidatus Roizmaniibacteriota</taxon>
    </lineage>
</organism>
<evidence type="ECO:0000313" key="1">
    <source>
        <dbReference type="EMBL" id="KKP36864.1"/>
    </source>
</evidence>
<protein>
    <submittedName>
        <fullName evidence="1">Uncharacterized protein</fullName>
    </submittedName>
</protein>
<comment type="caution">
    <text evidence="1">The sequence shown here is derived from an EMBL/GenBank/DDBJ whole genome shotgun (WGS) entry which is preliminary data.</text>
</comment>
<sequence>MTIHNAVAPERIKAVLGKNQFPPTVAVNNFSESDFQEANHIETQSLSGADLITLKDILKRSPVRYSGIITRDFPKSKQDENPFKIVTEGMPYQYRNYGSGYIQSEFKSGSPQSQNYGWNDNVDGLARKLDSLVVETQTAGYFLTSKHDASTGHNDYRAVALDRPFAKSVSAVYFLPVQKEMGGFMKKTVKKSFIQVGEKFYQETNKDAQFVLIIKGNFGLPGSRPSTNSTMPKDYIYLELTNPEDVLNITKLLKMADQDEISSMDLLAYLLWDEQKAKTVIESDPEEIKLNPILTEKNTGVHFIIPKELKELTI</sequence>
<dbReference type="AlphaFoldDB" id="A0A0F9YZC5"/>